<dbReference type="Gene3D" id="1.10.760.10">
    <property type="entry name" value="Cytochrome c-like domain"/>
    <property type="match status" value="1"/>
</dbReference>
<dbReference type="EMBL" id="LODL01000019">
    <property type="protein sequence ID" value="KXB31214.1"/>
    <property type="molecule type" value="Genomic_DNA"/>
</dbReference>
<keyword evidence="3 4" id="KW-0408">Iron</keyword>
<organism evidence="7 8">
    <name type="scientific">Dechloromonas denitrificans</name>
    <dbReference type="NCBI Taxonomy" id="281362"/>
    <lineage>
        <taxon>Bacteria</taxon>
        <taxon>Pseudomonadati</taxon>
        <taxon>Pseudomonadota</taxon>
        <taxon>Betaproteobacteria</taxon>
        <taxon>Rhodocyclales</taxon>
        <taxon>Azonexaceae</taxon>
        <taxon>Dechloromonas</taxon>
    </lineage>
</organism>
<evidence type="ECO:0000313" key="8">
    <source>
        <dbReference type="Proteomes" id="UP000070186"/>
    </source>
</evidence>
<gene>
    <name evidence="7" type="ORF">AT959_07970</name>
</gene>
<feature type="signal peptide" evidence="5">
    <location>
        <begin position="1"/>
        <end position="18"/>
    </location>
</feature>
<keyword evidence="2 4" id="KW-0479">Metal-binding</keyword>
<evidence type="ECO:0000256" key="2">
    <source>
        <dbReference type="ARBA" id="ARBA00022723"/>
    </source>
</evidence>
<dbReference type="Proteomes" id="UP000070186">
    <property type="component" value="Unassembled WGS sequence"/>
</dbReference>
<dbReference type="GO" id="GO:0020037">
    <property type="term" value="F:heme binding"/>
    <property type="evidence" value="ECO:0007669"/>
    <property type="project" value="InterPro"/>
</dbReference>
<keyword evidence="8" id="KW-1185">Reference proteome</keyword>
<dbReference type="GO" id="GO:0009055">
    <property type="term" value="F:electron transfer activity"/>
    <property type="evidence" value="ECO:0007669"/>
    <property type="project" value="InterPro"/>
</dbReference>
<protein>
    <recommendedName>
        <fullName evidence="6">Cytochrome c domain-containing protein</fullName>
    </recommendedName>
</protein>
<name>A0A133XJT9_9RHOO</name>
<dbReference type="AlphaFoldDB" id="A0A133XJT9"/>
<feature type="chain" id="PRO_5007459494" description="Cytochrome c domain-containing protein" evidence="5">
    <location>
        <begin position="19"/>
        <end position="134"/>
    </location>
</feature>
<proteinExistence type="predicted"/>
<sequence>MRALPALGLLLASLACHAETPQQIRQIYTNEAAAQQPGFAPSAKRGESLFRQRFALNDKMPACTSCHTDSPANSGQHAVTGKSIRPLAVAANGERFSDPAKVEKWFGRNCKEVVGRACTPIEKADFIAFMSEVR</sequence>
<keyword evidence="1 4" id="KW-0349">Heme</keyword>
<dbReference type="InterPro" id="IPR036909">
    <property type="entry name" value="Cyt_c-like_dom_sf"/>
</dbReference>
<dbReference type="InterPro" id="IPR015170">
    <property type="entry name" value="DUF1924_SHP"/>
</dbReference>
<keyword evidence="5" id="KW-0732">Signal</keyword>
<comment type="caution">
    <text evidence="7">The sequence shown here is derived from an EMBL/GenBank/DDBJ whole genome shotgun (WGS) entry which is preliminary data.</text>
</comment>
<evidence type="ECO:0000256" key="4">
    <source>
        <dbReference type="PROSITE-ProRule" id="PRU00433"/>
    </source>
</evidence>
<evidence type="ECO:0000259" key="6">
    <source>
        <dbReference type="PROSITE" id="PS51007"/>
    </source>
</evidence>
<dbReference type="InterPro" id="IPR009056">
    <property type="entry name" value="Cyt_c-like_dom"/>
</dbReference>
<dbReference type="Pfam" id="PF09086">
    <property type="entry name" value="DUF1924"/>
    <property type="match status" value="1"/>
</dbReference>
<dbReference type="PROSITE" id="PS51257">
    <property type="entry name" value="PROKAR_LIPOPROTEIN"/>
    <property type="match status" value="1"/>
</dbReference>
<dbReference type="SUPFAM" id="SSF46626">
    <property type="entry name" value="Cytochrome c"/>
    <property type="match status" value="1"/>
</dbReference>
<evidence type="ECO:0000256" key="3">
    <source>
        <dbReference type="ARBA" id="ARBA00023004"/>
    </source>
</evidence>
<accession>A0A133XJT9</accession>
<evidence type="ECO:0000256" key="1">
    <source>
        <dbReference type="ARBA" id="ARBA00022617"/>
    </source>
</evidence>
<feature type="domain" description="Cytochrome c" evidence="6">
    <location>
        <begin position="41"/>
        <end position="134"/>
    </location>
</feature>
<dbReference type="PROSITE" id="PS51007">
    <property type="entry name" value="CYTC"/>
    <property type="match status" value="1"/>
</dbReference>
<evidence type="ECO:0000256" key="5">
    <source>
        <dbReference type="SAM" id="SignalP"/>
    </source>
</evidence>
<dbReference type="GO" id="GO:0046872">
    <property type="term" value="F:metal ion binding"/>
    <property type="evidence" value="ECO:0007669"/>
    <property type="project" value="UniProtKB-KW"/>
</dbReference>
<reference evidence="7 8" key="1">
    <citation type="submission" date="2015-12" db="EMBL/GenBank/DDBJ databases">
        <title>Nitrous oxide reduction kinetics distinguish bacteria harboring typical versus atypical NosZ.</title>
        <authorList>
            <person name="Yoon S."/>
            <person name="Nissen S."/>
            <person name="Park D."/>
            <person name="Sanford R.A."/>
            <person name="Loeffler F.E."/>
        </authorList>
    </citation>
    <scope>NUCLEOTIDE SEQUENCE [LARGE SCALE GENOMIC DNA]</scope>
    <source>
        <strain evidence="7 8">ATCC BAA-841</strain>
    </source>
</reference>
<dbReference type="STRING" id="281362.AT959_07970"/>
<evidence type="ECO:0000313" key="7">
    <source>
        <dbReference type="EMBL" id="KXB31214.1"/>
    </source>
</evidence>